<dbReference type="PANTHER" id="PTHR10300:SF4">
    <property type="entry name" value="CALCIPRESSIN-1"/>
    <property type="match status" value="1"/>
</dbReference>
<comment type="caution">
    <text evidence="9">The sequence shown here is derived from an EMBL/GenBank/DDBJ whole genome shotgun (WGS) entry which is preliminary data.</text>
</comment>
<organism evidence="9 10">
    <name type="scientific">Galemys pyrenaicus</name>
    <name type="common">Iberian desman</name>
    <name type="synonym">Pyrenean desman</name>
    <dbReference type="NCBI Taxonomy" id="202257"/>
    <lineage>
        <taxon>Eukaryota</taxon>
        <taxon>Metazoa</taxon>
        <taxon>Chordata</taxon>
        <taxon>Craniata</taxon>
        <taxon>Vertebrata</taxon>
        <taxon>Euteleostomi</taxon>
        <taxon>Mammalia</taxon>
        <taxon>Eutheria</taxon>
        <taxon>Laurasiatheria</taxon>
        <taxon>Eulipotyphla</taxon>
        <taxon>Talpidae</taxon>
        <taxon>Galemys</taxon>
    </lineage>
</organism>
<evidence type="ECO:0000256" key="7">
    <source>
        <dbReference type="ARBA" id="ARBA00082159"/>
    </source>
</evidence>
<dbReference type="GO" id="GO:0005737">
    <property type="term" value="C:cytoplasm"/>
    <property type="evidence" value="ECO:0007669"/>
    <property type="project" value="TreeGrafter"/>
</dbReference>
<dbReference type="InterPro" id="IPR034906">
    <property type="entry name" value="RCAN1_RRM"/>
</dbReference>
<dbReference type="Pfam" id="PF04847">
    <property type="entry name" value="Calcipressin"/>
    <property type="match status" value="1"/>
</dbReference>
<feature type="region of interest" description="Disordered" evidence="8">
    <location>
        <begin position="319"/>
        <end position="353"/>
    </location>
</feature>
<evidence type="ECO:0000256" key="3">
    <source>
        <dbReference type="ARBA" id="ARBA00022553"/>
    </source>
</evidence>
<feature type="compositionally biased region" description="Acidic residues" evidence="8">
    <location>
        <begin position="319"/>
        <end position="329"/>
    </location>
</feature>
<evidence type="ECO:0000256" key="5">
    <source>
        <dbReference type="ARBA" id="ARBA00029912"/>
    </source>
</evidence>
<dbReference type="FunFam" id="3.30.70.330:FF:000221">
    <property type="entry name" value="calcipressin-1 isoform X1"/>
    <property type="match status" value="1"/>
</dbReference>
<dbReference type="InterPro" id="IPR035979">
    <property type="entry name" value="RBD_domain_sf"/>
</dbReference>
<comment type="similarity">
    <text evidence="1">Belongs to the RCAN family.</text>
</comment>
<dbReference type="Gene3D" id="3.30.70.330">
    <property type="match status" value="1"/>
</dbReference>
<dbReference type="InterPro" id="IPR012677">
    <property type="entry name" value="Nucleotide-bd_a/b_plait_sf"/>
</dbReference>
<dbReference type="CDD" id="cd12708">
    <property type="entry name" value="RRM_RCAN1"/>
    <property type="match status" value="1"/>
</dbReference>
<gene>
    <name evidence="9" type="ORF">J0S82_004470</name>
</gene>
<comment type="subunit">
    <text evidence="6">Interacts with RAF1, PPP3R1 and PPP3CA.</text>
</comment>
<dbReference type="SUPFAM" id="SSF54928">
    <property type="entry name" value="RNA-binding domain, RBD"/>
    <property type="match status" value="1"/>
</dbReference>
<evidence type="ECO:0000256" key="1">
    <source>
        <dbReference type="ARBA" id="ARBA00008209"/>
    </source>
</evidence>
<evidence type="ECO:0000256" key="4">
    <source>
        <dbReference type="ARBA" id="ARBA00024927"/>
    </source>
</evidence>
<dbReference type="GO" id="GO:0019722">
    <property type="term" value="P:calcium-mediated signaling"/>
    <property type="evidence" value="ECO:0007669"/>
    <property type="project" value="InterPro"/>
</dbReference>
<feature type="compositionally biased region" description="Basic and acidic residues" evidence="8">
    <location>
        <begin position="62"/>
        <end position="74"/>
    </location>
</feature>
<proteinExistence type="inferred from homology"/>
<evidence type="ECO:0000256" key="2">
    <source>
        <dbReference type="ARBA" id="ARBA00015788"/>
    </source>
</evidence>
<dbReference type="AlphaFoldDB" id="A0A8J6DST4"/>
<dbReference type="EMBL" id="JAGFMF010011629">
    <property type="protein sequence ID" value="KAG8518540.1"/>
    <property type="molecule type" value="Genomic_DNA"/>
</dbReference>
<evidence type="ECO:0000313" key="10">
    <source>
        <dbReference type="Proteomes" id="UP000700334"/>
    </source>
</evidence>
<protein>
    <recommendedName>
        <fullName evidence="2">Calcipressin-1</fullName>
    </recommendedName>
    <alternativeName>
        <fullName evidence="7">Down syndrome critical region protein 1</fullName>
    </alternativeName>
    <alternativeName>
        <fullName evidence="5">Regulator of calcineurin 1</fullName>
    </alternativeName>
</protein>
<reference evidence="9" key="1">
    <citation type="journal article" date="2021" name="Evol. Appl.">
        <title>The genome of the Pyrenean desman and the effects of bottlenecks and inbreeding on the genomic landscape of an endangered species.</title>
        <authorList>
            <person name="Escoda L."/>
            <person name="Castresana J."/>
        </authorList>
    </citation>
    <scope>NUCLEOTIDE SEQUENCE</scope>
    <source>
        <strain evidence="9">IBE-C5619</strain>
    </source>
</reference>
<comment type="function">
    <text evidence="4">Inhibits calcineurin-dependent transcriptional responses by binding to the catalytic domain of calcineurin A. Could play a role during central nervous system development.</text>
</comment>
<keyword evidence="3" id="KW-0597">Phosphoprotein</keyword>
<dbReference type="GO" id="GO:0005634">
    <property type="term" value="C:nucleus"/>
    <property type="evidence" value="ECO:0007669"/>
    <property type="project" value="TreeGrafter"/>
</dbReference>
<feature type="region of interest" description="Disordered" evidence="8">
    <location>
        <begin position="26"/>
        <end position="74"/>
    </location>
</feature>
<accession>A0A8J6DST4</accession>
<name>A0A8J6DST4_GALPY</name>
<sequence length="353" mass="39013">MGANMVEGGLGGRAGLAHSPNAMALVTWLPPSGDSEASAPRPQAQDEDLPANGRANQTADPGPRRAGLEPDGCYKRESRPLQKVALALLCPLLLLPKLSLPAALLRALLPHPERPSPANLQRCPLAHSRQRLDARRSSLMKPGLTACSGGHTQGSNMHFRNFNYSFSSLIACVANSDIFNESETRAKFEALFRTYDKDISFQYFKSFKRVRINFSNPLSAADARLQLHKTEFLGKEMKLYFAQTLHIGSSRLAPPNPDKQFLISPPASPPVGWKQVEDATPVINYDLLYAISKLGPGEKYELHAATDTTPSVVVHVCESDQENEEEDEMERMKRPKPKIIQTRRPEYAPIHLS</sequence>
<dbReference type="PANTHER" id="PTHR10300">
    <property type="entry name" value="CALCIPRESSIN"/>
    <property type="match status" value="1"/>
</dbReference>
<dbReference type="OrthoDB" id="17212at2759"/>
<evidence type="ECO:0000256" key="8">
    <source>
        <dbReference type="SAM" id="MobiDB-lite"/>
    </source>
</evidence>
<keyword evidence="10" id="KW-1185">Reference proteome</keyword>
<dbReference type="Proteomes" id="UP000700334">
    <property type="component" value="Unassembled WGS sequence"/>
</dbReference>
<dbReference type="InterPro" id="IPR006931">
    <property type="entry name" value="Calcipressin"/>
</dbReference>
<dbReference type="GO" id="GO:0008597">
    <property type="term" value="F:calcium-dependent protein serine/threonine phosphatase regulator activity"/>
    <property type="evidence" value="ECO:0007669"/>
    <property type="project" value="TreeGrafter"/>
</dbReference>
<dbReference type="GO" id="GO:0003676">
    <property type="term" value="F:nucleic acid binding"/>
    <property type="evidence" value="ECO:0007669"/>
    <property type="project" value="InterPro"/>
</dbReference>
<evidence type="ECO:0000313" key="9">
    <source>
        <dbReference type="EMBL" id="KAG8518540.1"/>
    </source>
</evidence>
<evidence type="ECO:0000256" key="6">
    <source>
        <dbReference type="ARBA" id="ARBA00063140"/>
    </source>
</evidence>